<protein>
    <recommendedName>
        <fullName evidence="4">KOW domain-containing protein</fullName>
    </recommendedName>
</protein>
<dbReference type="SUPFAM" id="SSF50104">
    <property type="entry name" value="Translation proteins SH3-like domain"/>
    <property type="match status" value="1"/>
</dbReference>
<dbReference type="GeneID" id="42004312"/>
<reference evidence="5 6" key="1">
    <citation type="journal article" date="2019" name="Sci. Rep.">
        <title>Comparative genomics of chytrid fungi reveal insights into the obligate biotrophic and pathogenic lifestyle of Synchytrium endobioticum.</title>
        <authorList>
            <person name="van de Vossenberg B.T.L.H."/>
            <person name="Warris S."/>
            <person name="Nguyen H.D.T."/>
            <person name="van Gent-Pelzer M.P.E."/>
            <person name="Joly D.L."/>
            <person name="van de Geest H.C."/>
            <person name="Bonants P.J.M."/>
            <person name="Smith D.S."/>
            <person name="Levesque C.A."/>
            <person name="van der Lee T.A.J."/>
        </authorList>
    </citation>
    <scope>NUCLEOTIDE SEQUENCE [LARGE SCALE GENOMIC DNA]</scope>
    <source>
        <strain evidence="5 6">JEL517</strain>
    </source>
</reference>
<dbReference type="GO" id="GO:0003735">
    <property type="term" value="F:structural constituent of ribosome"/>
    <property type="evidence" value="ECO:0007669"/>
    <property type="project" value="InterPro"/>
</dbReference>
<dbReference type="GO" id="GO:0006412">
    <property type="term" value="P:translation"/>
    <property type="evidence" value="ECO:0007669"/>
    <property type="project" value="InterPro"/>
</dbReference>
<dbReference type="GO" id="GO:0022625">
    <property type="term" value="C:cytosolic large ribosomal subunit"/>
    <property type="evidence" value="ECO:0007669"/>
    <property type="project" value="TreeGrafter"/>
</dbReference>
<dbReference type="OrthoDB" id="1875589at2759"/>
<keyword evidence="3" id="KW-0687">Ribonucleoprotein</keyword>
<comment type="caution">
    <text evidence="5">The sequence shown here is derived from an EMBL/GenBank/DDBJ whole genome shotgun (WGS) entry which is preliminary data.</text>
</comment>
<dbReference type="EMBL" id="QEAO01000015">
    <property type="protein sequence ID" value="TPX34229.1"/>
    <property type="molecule type" value="Genomic_DNA"/>
</dbReference>
<comment type="similarity">
    <text evidence="1">Belongs to the eukaryotic ribosomal protein eL14 family.</text>
</comment>
<dbReference type="PANTHER" id="PTHR11127">
    <property type="entry name" value="60S RIBOSOMAL PROTEIN L14"/>
    <property type="match status" value="1"/>
</dbReference>
<dbReference type="InterPro" id="IPR039660">
    <property type="entry name" value="Ribosomal_eL14"/>
</dbReference>
<dbReference type="RefSeq" id="XP_031025026.1">
    <property type="nucleotide sequence ID" value="XM_031169015.1"/>
</dbReference>
<dbReference type="CDD" id="cd23702">
    <property type="entry name" value="eL14"/>
    <property type="match status" value="1"/>
</dbReference>
<dbReference type="Pfam" id="PF00467">
    <property type="entry name" value="KOW"/>
    <property type="match status" value="1"/>
</dbReference>
<evidence type="ECO:0000256" key="1">
    <source>
        <dbReference type="ARBA" id="ARBA00006592"/>
    </source>
</evidence>
<dbReference type="Pfam" id="PF01929">
    <property type="entry name" value="Ribosomal_L14e"/>
    <property type="match status" value="1"/>
</dbReference>
<dbReference type="STRING" id="1806994.A0A507C535"/>
<evidence type="ECO:0000313" key="6">
    <source>
        <dbReference type="Proteomes" id="UP000319731"/>
    </source>
</evidence>
<gene>
    <name evidence="5" type="ORF">SmJEL517_g03087</name>
</gene>
<dbReference type="Gene3D" id="2.30.30.30">
    <property type="match status" value="1"/>
</dbReference>
<dbReference type="PANTHER" id="PTHR11127:SF2">
    <property type="entry name" value="LARGE RIBOSOMAL SUBUNIT PROTEIN EL14"/>
    <property type="match status" value="1"/>
</dbReference>
<name>A0A507C535_9FUNG</name>
<evidence type="ECO:0000313" key="5">
    <source>
        <dbReference type="EMBL" id="TPX34229.1"/>
    </source>
</evidence>
<dbReference type="Gene3D" id="6.10.250.2270">
    <property type="match status" value="1"/>
</dbReference>
<dbReference type="SMART" id="SM00739">
    <property type="entry name" value="KOW"/>
    <property type="match status" value="1"/>
</dbReference>
<dbReference type="GO" id="GO:0003723">
    <property type="term" value="F:RNA binding"/>
    <property type="evidence" value="ECO:0007669"/>
    <property type="project" value="InterPro"/>
</dbReference>
<organism evidence="5 6">
    <name type="scientific">Synchytrium microbalum</name>
    <dbReference type="NCBI Taxonomy" id="1806994"/>
    <lineage>
        <taxon>Eukaryota</taxon>
        <taxon>Fungi</taxon>
        <taxon>Fungi incertae sedis</taxon>
        <taxon>Chytridiomycota</taxon>
        <taxon>Chytridiomycota incertae sedis</taxon>
        <taxon>Chytridiomycetes</taxon>
        <taxon>Synchytriales</taxon>
        <taxon>Synchytriaceae</taxon>
        <taxon>Synchytrium</taxon>
    </lineage>
</organism>
<dbReference type="Proteomes" id="UP000319731">
    <property type="component" value="Unassembled WGS sequence"/>
</dbReference>
<keyword evidence="2" id="KW-0689">Ribosomal protein</keyword>
<dbReference type="InterPro" id="IPR014722">
    <property type="entry name" value="Rib_uL2_dom2"/>
</dbReference>
<dbReference type="InterPro" id="IPR005824">
    <property type="entry name" value="KOW"/>
</dbReference>
<dbReference type="AlphaFoldDB" id="A0A507C535"/>
<dbReference type="InterPro" id="IPR002784">
    <property type="entry name" value="Ribosomal_eL14_dom"/>
</dbReference>
<sequence>MGREQEDNLDFERFVEVGRVVLVNYGPDAGKIAVIVDIVDHSRVMVDGPTTGLPRQVLSFKRLTLTPIKLDKVPRAAGETVLKAIIEKQDLVGKWSNTAWAKRLEKRKVRATLSDFDRFKVMLAKKQKRSIIGKELAKAKKTASKK</sequence>
<dbReference type="InterPro" id="IPR008991">
    <property type="entry name" value="Translation_prot_SH3-like_sf"/>
</dbReference>
<feature type="domain" description="KOW" evidence="4">
    <location>
        <begin position="14"/>
        <end position="41"/>
    </location>
</feature>
<evidence type="ECO:0000256" key="3">
    <source>
        <dbReference type="ARBA" id="ARBA00023274"/>
    </source>
</evidence>
<dbReference type="GO" id="GO:0042273">
    <property type="term" value="P:ribosomal large subunit biogenesis"/>
    <property type="evidence" value="ECO:0007669"/>
    <property type="project" value="TreeGrafter"/>
</dbReference>
<accession>A0A507C535</accession>
<evidence type="ECO:0000259" key="4">
    <source>
        <dbReference type="SMART" id="SM00739"/>
    </source>
</evidence>
<evidence type="ECO:0000256" key="2">
    <source>
        <dbReference type="ARBA" id="ARBA00022980"/>
    </source>
</evidence>
<keyword evidence="6" id="KW-1185">Reference proteome</keyword>
<proteinExistence type="inferred from homology"/>